<gene>
    <name evidence="1" type="ORF">RFI_30578</name>
</gene>
<reference evidence="1 2" key="1">
    <citation type="journal article" date="2013" name="Curr. Biol.">
        <title>The Genome of the Foraminiferan Reticulomyxa filosa.</title>
        <authorList>
            <person name="Glockner G."/>
            <person name="Hulsmann N."/>
            <person name="Schleicher M."/>
            <person name="Noegel A.A."/>
            <person name="Eichinger L."/>
            <person name="Gallinger C."/>
            <person name="Pawlowski J."/>
            <person name="Sierra R."/>
            <person name="Euteneuer U."/>
            <person name="Pillet L."/>
            <person name="Moustafa A."/>
            <person name="Platzer M."/>
            <person name="Groth M."/>
            <person name="Szafranski K."/>
            <person name="Schliwa M."/>
        </authorList>
    </citation>
    <scope>NUCLEOTIDE SEQUENCE [LARGE SCALE GENOMIC DNA]</scope>
</reference>
<evidence type="ECO:0000313" key="2">
    <source>
        <dbReference type="Proteomes" id="UP000023152"/>
    </source>
</evidence>
<sequence length="140" mass="16218">MGIQVLCGVKFSSYHYYHYRQNVICSSSADETIRFWYFKDNQQLQILKGHDYPVYGISLSPFNYGRYLYIETSKLLHVFNEHKGKVWFVEFSPLQRNNNNEDKNNNIDAVGGNGYTICTGSGDTTKQMTTFKGYGYYVAV</sequence>
<accession>X6LY15</accession>
<organism evidence="1 2">
    <name type="scientific">Reticulomyxa filosa</name>
    <dbReference type="NCBI Taxonomy" id="46433"/>
    <lineage>
        <taxon>Eukaryota</taxon>
        <taxon>Sar</taxon>
        <taxon>Rhizaria</taxon>
        <taxon>Retaria</taxon>
        <taxon>Foraminifera</taxon>
        <taxon>Monothalamids</taxon>
        <taxon>Reticulomyxidae</taxon>
        <taxon>Reticulomyxa</taxon>
    </lineage>
</organism>
<keyword evidence="2" id="KW-1185">Reference proteome</keyword>
<protein>
    <submittedName>
        <fullName evidence="1">Nucleotide binding protein</fullName>
    </submittedName>
</protein>
<dbReference type="InterPro" id="IPR036322">
    <property type="entry name" value="WD40_repeat_dom_sf"/>
</dbReference>
<dbReference type="InterPro" id="IPR015943">
    <property type="entry name" value="WD40/YVTN_repeat-like_dom_sf"/>
</dbReference>
<proteinExistence type="predicted"/>
<dbReference type="AlphaFoldDB" id="X6LY15"/>
<name>X6LY15_RETFI</name>
<evidence type="ECO:0000313" key="1">
    <source>
        <dbReference type="EMBL" id="ETO06813.1"/>
    </source>
</evidence>
<comment type="caution">
    <text evidence="1">The sequence shown here is derived from an EMBL/GenBank/DDBJ whole genome shotgun (WGS) entry which is preliminary data.</text>
</comment>
<dbReference type="EMBL" id="ASPP01026773">
    <property type="protein sequence ID" value="ETO06813.1"/>
    <property type="molecule type" value="Genomic_DNA"/>
</dbReference>
<dbReference type="Proteomes" id="UP000023152">
    <property type="component" value="Unassembled WGS sequence"/>
</dbReference>
<dbReference type="SUPFAM" id="SSF50978">
    <property type="entry name" value="WD40 repeat-like"/>
    <property type="match status" value="1"/>
</dbReference>
<dbReference type="Gene3D" id="2.130.10.10">
    <property type="entry name" value="YVTN repeat-like/Quinoprotein amine dehydrogenase"/>
    <property type="match status" value="1"/>
</dbReference>